<evidence type="ECO:0000313" key="14">
    <source>
        <dbReference type="Proteomes" id="UP000831607"/>
    </source>
</evidence>
<dbReference type="SUPFAM" id="SSF46785">
    <property type="entry name" value="Winged helix' DNA-binding domain"/>
    <property type="match status" value="1"/>
</dbReference>
<dbReference type="SMART" id="SM00490">
    <property type="entry name" value="HELICc"/>
    <property type="match status" value="1"/>
</dbReference>
<proteinExistence type="inferred from homology"/>
<feature type="domain" description="Helicase C-terminal" evidence="12">
    <location>
        <begin position="219"/>
        <end position="370"/>
    </location>
</feature>
<dbReference type="NCBIfam" id="TIGR00614">
    <property type="entry name" value="recQ_fam"/>
    <property type="match status" value="1"/>
</dbReference>
<dbReference type="CDD" id="cd17920">
    <property type="entry name" value="DEXHc_RecQ"/>
    <property type="match status" value="1"/>
</dbReference>
<organism evidence="13 14">
    <name type="scientific">Orrella daihaiensis</name>
    <dbReference type="NCBI Taxonomy" id="2782176"/>
    <lineage>
        <taxon>Bacteria</taxon>
        <taxon>Pseudomonadati</taxon>
        <taxon>Pseudomonadota</taxon>
        <taxon>Betaproteobacteria</taxon>
        <taxon>Burkholderiales</taxon>
        <taxon>Alcaligenaceae</taxon>
        <taxon>Orrella</taxon>
    </lineage>
</organism>
<comment type="similarity">
    <text evidence="1">Belongs to the helicase family. RecQ subfamily.</text>
</comment>
<evidence type="ECO:0000259" key="11">
    <source>
        <dbReference type="PROSITE" id="PS51192"/>
    </source>
</evidence>
<evidence type="ECO:0000256" key="9">
    <source>
        <dbReference type="ARBA" id="ARBA00034617"/>
    </source>
</evidence>
<dbReference type="Proteomes" id="UP000831607">
    <property type="component" value="Chromosome"/>
</dbReference>
<dbReference type="GO" id="GO:0016787">
    <property type="term" value="F:hydrolase activity"/>
    <property type="evidence" value="ECO:0007669"/>
    <property type="project" value="UniProtKB-KW"/>
</dbReference>
<dbReference type="InterPro" id="IPR001650">
    <property type="entry name" value="Helicase_C-like"/>
</dbReference>
<dbReference type="Gene3D" id="1.10.10.10">
    <property type="entry name" value="Winged helix-like DNA-binding domain superfamily/Winged helix DNA-binding domain"/>
    <property type="match status" value="1"/>
</dbReference>
<comment type="catalytic activity">
    <reaction evidence="9">
        <text>Couples ATP hydrolysis with the unwinding of duplex DNA by translocating in the 3'-5' direction.</text>
        <dbReference type="EC" id="5.6.2.4"/>
    </reaction>
</comment>
<evidence type="ECO:0000313" key="13">
    <source>
        <dbReference type="EMBL" id="UOD51577.1"/>
    </source>
</evidence>
<protein>
    <recommendedName>
        <fullName evidence="10">DNA helicase RecQ</fullName>
        <ecNumber evidence="10">5.6.2.4</ecNumber>
    </recommendedName>
</protein>
<evidence type="ECO:0000256" key="3">
    <source>
        <dbReference type="ARBA" id="ARBA00022741"/>
    </source>
</evidence>
<keyword evidence="5 13" id="KW-0347">Helicase</keyword>
<dbReference type="SUPFAM" id="SSF52540">
    <property type="entry name" value="P-loop containing nucleoside triphosphate hydrolases"/>
    <property type="match status" value="1"/>
</dbReference>
<evidence type="ECO:0000256" key="5">
    <source>
        <dbReference type="ARBA" id="ARBA00022806"/>
    </source>
</evidence>
<keyword evidence="4 13" id="KW-0378">Hydrolase</keyword>
<dbReference type="EMBL" id="CP063982">
    <property type="protein sequence ID" value="UOD51577.1"/>
    <property type="molecule type" value="Genomic_DNA"/>
</dbReference>
<dbReference type="EC" id="5.6.2.4" evidence="10"/>
<evidence type="ECO:0000256" key="7">
    <source>
        <dbReference type="ARBA" id="ARBA00023125"/>
    </source>
</evidence>
<keyword evidence="7" id="KW-0238">DNA-binding</keyword>
<name>A0ABY4ARC7_9BURK</name>
<dbReference type="SMART" id="SM00487">
    <property type="entry name" value="DEXDc"/>
    <property type="match status" value="1"/>
</dbReference>
<dbReference type="InterPro" id="IPR018982">
    <property type="entry name" value="RQC_domain"/>
</dbReference>
<dbReference type="Pfam" id="PF09382">
    <property type="entry name" value="RQC"/>
    <property type="match status" value="1"/>
</dbReference>
<keyword evidence="2" id="KW-0479">Metal-binding</keyword>
<dbReference type="SMART" id="SM00956">
    <property type="entry name" value="RQC"/>
    <property type="match status" value="1"/>
</dbReference>
<dbReference type="Pfam" id="PF00271">
    <property type="entry name" value="Helicase_C"/>
    <property type="match status" value="1"/>
</dbReference>
<dbReference type="Gene3D" id="3.40.50.300">
    <property type="entry name" value="P-loop containing nucleotide triphosphate hydrolases"/>
    <property type="match status" value="2"/>
</dbReference>
<dbReference type="InterPro" id="IPR036388">
    <property type="entry name" value="WH-like_DNA-bd_sf"/>
</dbReference>
<gene>
    <name evidence="13" type="primary">recQ</name>
    <name evidence="13" type="ORF">DHf2319_05655</name>
</gene>
<dbReference type="InterPro" id="IPR006293">
    <property type="entry name" value="DNA_helicase_ATP-dep_RecQ_bac"/>
</dbReference>
<dbReference type="PANTHER" id="PTHR13710">
    <property type="entry name" value="DNA HELICASE RECQ FAMILY MEMBER"/>
    <property type="match status" value="1"/>
</dbReference>
<keyword evidence="3" id="KW-0547">Nucleotide-binding</keyword>
<evidence type="ECO:0000256" key="8">
    <source>
        <dbReference type="ARBA" id="ARBA00023235"/>
    </source>
</evidence>
<dbReference type="Pfam" id="PF16124">
    <property type="entry name" value="RecQ_Zn_bind"/>
    <property type="match status" value="1"/>
</dbReference>
<keyword evidence="14" id="KW-1185">Reference proteome</keyword>
<dbReference type="PROSITE" id="PS51194">
    <property type="entry name" value="HELICASE_CTER"/>
    <property type="match status" value="1"/>
</dbReference>
<dbReference type="InterPro" id="IPR014001">
    <property type="entry name" value="Helicase_ATP-bd"/>
</dbReference>
<keyword evidence="8" id="KW-0413">Isomerase</keyword>
<dbReference type="PANTHER" id="PTHR13710:SF105">
    <property type="entry name" value="ATP-DEPENDENT DNA HELICASE Q1"/>
    <property type="match status" value="1"/>
</dbReference>
<dbReference type="InterPro" id="IPR011545">
    <property type="entry name" value="DEAD/DEAH_box_helicase_dom"/>
</dbReference>
<reference evidence="13 14" key="1">
    <citation type="submission" date="2020-11" db="EMBL/GenBank/DDBJ databases">
        <title>Algicoccus daihaiensis sp.nov., isolated from Daihai Lake in Inner Mongolia.</title>
        <authorList>
            <person name="Kai J."/>
        </authorList>
    </citation>
    <scope>NUCLEOTIDE SEQUENCE [LARGE SCALE GENOMIC DNA]</scope>
    <source>
        <strain evidence="14">f23</strain>
    </source>
</reference>
<dbReference type="InterPro" id="IPR004589">
    <property type="entry name" value="DNA_helicase_ATP-dep_RecQ"/>
</dbReference>
<keyword evidence="6" id="KW-0067">ATP-binding</keyword>
<evidence type="ECO:0000256" key="10">
    <source>
        <dbReference type="NCBIfam" id="TIGR01389"/>
    </source>
</evidence>
<evidence type="ECO:0000256" key="1">
    <source>
        <dbReference type="ARBA" id="ARBA00005446"/>
    </source>
</evidence>
<dbReference type="InterPro" id="IPR036390">
    <property type="entry name" value="WH_DNA-bd_sf"/>
</dbReference>
<dbReference type="PROSITE" id="PS51192">
    <property type="entry name" value="HELICASE_ATP_BIND_1"/>
    <property type="match status" value="1"/>
</dbReference>
<evidence type="ECO:0000256" key="4">
    <source>
        <dbReference type="ARBA" id="ARBA00022801"/>
    </source>
</evidence>
<dbReference type="Pfam" id="PF00270">
    <property type="entry name" value="DEAD"/>
    <property type="match status" value="1"/>
</dbReference>
<evidence type="ECO:0000256" key="2">
    <source>
        <dbReference type="ARBA" id="ARBA00022723"/>
    </source>
</evidence>
<dbReference type="GO" id="GO:0003678">
    <property type="term" value="F:DNA helicase activity"/>
    <property type="evidence" value="ECO:0007669"/>
    <property type="project" value="UniProtKB-EC"/>
</dbReference>
<feature type="domain" description="Helicase ATP-binding" evidence="11">
    <location>
        <begin position="30"/>
        <end position="198"/>
    </location>
</feature>
<sequence>MVSSARSAPEKVLGRVFGHQAFRMQQAQVIEHVMAGGDALVLMPTGGGKSLCYQVPALLLDGTAVVVSPLIALMHDQVQALRARGVRAASLNSTLTHEQSKGVEQSLSAGELDLLYVAPERLVRPRLMQLLKNIKVSLLAIDEAHCVSQWGHDFRPEYLALESLADHWPGVPRLALTATATPATRKDILDRLRLPHATIFASGFDRPNIFYEVVDKADVRAQLLAFINTRYRGRSGIVYTASRARAQALASWLNRHGINALPYHAGLDREQRTRHQARFVSEPDLVMVATIAFGMGIDKPDVRFVAHVDMPRSLEHYYQETGRVGRDGQPATAWMAYGLSDVAQRYTLARETEASASQAQRVMASFDQMLQFAESLTCRRVQLLAHFGQDSHACGHCDNCQMLQRDQPLWDATEAAQMVLSTVYRLWRERGQRYGSGHLIDIVRGKRTTRVVAQGHDSLSVFGVGAQWSVLTWRNVVRRLMAEQMLVTDDEGYGTLAMTPASVPVFKGERRLWMRRDSISQMDRPD</sequence>
<dbReference type="InterPro" id="IPR032284">
    <property type="entry name" value="RecQ_Zn-bd"/>
</dbReference>
<evidence type="ECO:0000259" key="12">
    <source>
        <dbReference type="PROSITE" id="PS51194"/>
    </source>
</evidence>
<accession>A0ABY4ARC7</accession>
<dbReference type="NCBIfam" id="TIGR01389">
    <property type="entry name" value="recQ"/>
    <property type="match status" value="1"/>
</dbReference>
<evidence type="ECO:0000256" key="6">
    <source>
        <dbReference type="ARBA" id="ARBA00022840"/>
    </source>
</evidence>
<dbReference type="InterPro" id="IPR027417">
    <property type="entry name" value="P-loop_NTPase"/>
</dbReference>